<dbReference type="PANTHER" id="PTHR13932">
    <property type="entry name" value="COPROPORPHYRINIGEN III OXIDASE"/>
    <property type="match status" value="1"/>
</dbReference>
<dbReference type="Pfam" id="PF06969">
    <property type="entry name" value="HemN_C"/>
    <property type="match status" value="1"/>
</dbReference>
<dbReference type="PANTHER" id="PTHR13932:SF5">
    <property type="entry name" value="RADICAL S-ADENOSYL METHIONINE DOMAIN-CONTAINING PROTEIN 1, MITOCHONDRIAL"/>
    <property type="match status" value="1"/>
</dbReference>
<comment type="subcellular location">
    <subcellularLocation>
        <location evidence="2">Cytoplasm</location>
    </subcellularLocation>
</comment>
<dbReference type="AlphaFoldDB" id="Q0AKA1"/>
<dbReference type="SFLD" id="SFLDS00029">
    <property type="entry name" value="Radical_SAM"/>
    <property type="match status" value="1"/>
</dbReference>
<keyword evidence="5" id="KW-1185">Reference proteome</keyword>
<dbReference type="InterPro" id="IPR006638">
    <property type="entry name" value="Elp3/MiaA/NifB-like_rSAM"/>
</dbReference>
<keyword evidence="2" id="KW-0004">4Fe-4S</keyword>
<dbReference type="InterPro" id="IPR010723">
    <property type="entry name" value="HemN_C"/>
</dbReference>
<keyword evidence="2" id="KW-0963">Cytoplasm</keyword>
<dbReference type="GO" id="GO:0006779">
    <property type="term" value="P:porphyrin-containing compound biosynthetic process"/>
    <property type="evidence" value="ECO:0007669"/>
    <property type="project" value="InterPro"/>
</dbReference>
<gene>
    <name evidence="4" type="ordered locus">Mmar10_3011</name>
</gene>
<dbReference type="Proteomes" id="UP000001964">
    <property type="component" value="Chromosome"/>
</dbReference>
<evidence type="ECO:0000256" key="2">
    <source>
        <dbReference type="RuleBase" id="RU364116"/>
    </source>
</evidence>
<evidence type="ECO:0000259" key="3">
    <source>
        <dbReference type="PROSITE" id="PS51918"/>
    </source>
</evidence>
<dbReference type="STRING" id="394221.Mmar10_3011"/>
<accession>Q0AKA1</accession>
<dbReference type="GO" id="GO:0051539">
    <property type="term" value="F:4 iron, 4 sulfur cluster binding"/>
    <property type="evidence" value="ECO:0007669"/>
    <property type="project" value="UniProtKB-UniRule"/>
</dbReference>
<dbReference type="SFLD" id="SFLDG01065">
    <property type="entry name" value="anaerobic_coproporphyrinogen-I"/>
    <property type="match status" value="1"/>
</dbReference>
<dbReference type="GO" id="GO:0005737">
    <property type="term" value="C:cytoplasm"/>
    <property type="evidence" value="ECO:0007669"/>
    <property type="project" value="UniProtKB-SubCell"/>
</dbReference>
<dbReference type="eggNOG" id="COG0635">
    <property type="taxonomic scope" value="Bacteria"/>
</dbReference>
<keyword evidence="2" id="KW-0349">Heme</keyword>
<dbReference type="GO" id="GO:0046872">
    <property type="term" value="F:metal ion binding"/>
    <property type="evidence" value="ECO:0007669"/>
    <property type="project" value="UniProtKB-UniRule"/>
</dbReference>
<dbReference type="InterPro" id="IPR058240">
    <property type="entry name" value="rSAM_sf"/>
</dbReference>
<dbReference type="OrthoDB" id="9808022at2"/>
<keyword evidence="2" id="KW-0949">S-adenosyl-L-methionine</keyword>
<dbReference type="SUPFAM" id="SSF102114">
    <property type="entry name" value="Radical SAM enzymes"/>
    <property type="match status" value="1"/>
</dbReference>
<name>Q0AKA1_MARMM</name>
<dbReference type="Pfam" id="PF04055">
    <property type="entry name" value="Radical_SAM"/>
    <property type="match status" value="1"/>
</dbReference>
<keyword evidence="2" id="KW-0143">Chaperone</keyword>
<dbReference type="NCBIfam" id="TIGR00539">
    <property type="entry name" value="hemN_rel"/>
    <property type="match status" value="1"/>
</dbReference>
<sequence>MTGTGDRQLGNALGLYLHWPYCARICPYCDFNVYRPKGDDEALLSAILADMADWRDKTGGRRLASLHFGGGTPSLMKPDWIARVIDAADSLWGFEDGAEIGLEANPADRARFAAIGKVGVARLSLGVQSFDDRVLAALGRDHDGAQARQAIEAALSAFERVSVDMIYAQSGQTNDAWKRELGEALTSGAGHVSAYQLTIEPGTAFGKRSERGETLAVDGDGAAVLYEATQTLCASQGFPAYEVSNHARSPADQSVHNRIYWEGGDWIGVGPGAHGRLGQSTLDGRVATTACRRPIDYITAVNTTGSGVGADGTERLAPGDDLVERAFLGLRVTDGLDLDHLHRTTGVALNAEAIDRMIGDGFLQRAGVRLRLTEQGRLLADRVTREILP</sequence>
<dbReference type="HOGENOM" id="CLU_027579_0_1_5"/>
<dbReference type="EMBL" id="CP000449">
    <property type="protein sequence ID" value="ABI67292.1"/>
    <property type="molecule type" value="Genomic_DNA"/>
</dbReference>
<dbReference type="KEGG" id="mmr:Mmar10_3011"/>
<dbReference type="SFLD" id="SFLDF00562">
    <property type="entry name" value="HemN-like__clustered_with_heat"/>
    <property type="match status" value="1"/>
</dbReference>
<keyword evidence="2" id="KW-0408">Iron</keyword>
<dbReference type="GO" id="GO:0004109">
    <property type="term" value="F:coproporphyrinogen oxidase activity"/>
    <property type="evidence" value="ECO:0007669"/>
    <property type="project" value="InterPro"/>
</dbReference>
<comment type="function">
    <text evidence="2">Probably acts as a heme chaperone, transferring heme to an unknown acceptor. Binds one molecule of heme per monomer, possibly covalently. Binds 1 [4Fe-4S] cluster. The cluster is coordinated with 3 cysteines and an exchangeable S-adenosyl-L-methionine.</text>
</comment>
<dbReference type="CDD" id="cd01335">
    <property type="entry name" value="Radical_SAM"/>
    <property type="match status" value="1"/>
</dbReference>
<feature type="domain" description="Radical SAM core" evidence="3">
    <location>
        <begin position="7"/>
        <end position="239"/>
    </location>
</feature>
<organism evidence="4 5">
    <name type="scientific">Maricaulis maris (strain MCS10)</name>
    <name type="common">Caulobacter maris</name>
    <dbReference type="NCBI Taxonomy" id="394221"/>
    <lineage>
        <taxon>Bacteria</taxon>
        <taxon>Pseudomonadati</taxon>
        <taxon>Pseudomonadota</taxon>
        <taxon>Alphaproteobacteria</taxon>
        <taxon>Maricaulales</taxon>
        <taxon>Maricaulaceae</taxon>
        <taxon>Maricaulis</taxon>
    </lineage>
</organism>
<evidence type="ECO:0000313" key="5">
    <source>
        <dbReference type="Proteomes" id="UP000001964"/>
    </source>
</evidence>
<dbReference type="InterPro" id="IPR034505">
    <property type="entry name" value="Coproporphyrinogen-III_oxidase"/>
</dbReference>
<dbReference type="RefSeq" id="WP_011644936.1">
    <property type="nucleotide sequence ID" value="NC_008347.1"/>
</dbReference>
<evidence type="ECO:0000256" key="1">
    <source>
        <dbReference type="ARBA" id="ARBA00006100"/>
    </source>
</evidence>
<reference evidence="4 5" key="1">
    <citation type="submission" date="2006-08" db="EMBL/GenBank/DDBJ databases">
        <title>Complete sequence of Maricaulis maris MCS10.</title>
        <authorList>
            <consortium name="US DOE Joint Genome Institute"/>
            <person name="Copeland A."/>
            <person name="Lucas S."/>
            <person name="Lapidus A."/>
            <person name="Barry K."/>
            <person name="Detter J.C."/>
            <person name="Glavina del Rio T."/>
            <person name="Hammon N."/>
            <person name="Israni S."/>
            <person name="Dalin E."/>
            <person name="Tice H."/>
            <person name="Pitluck S."/>
            <person name="Saunders E."/>
            <person name="Brettin T."/>
            <person name="Bruce D."/>
            <person name="Han C."/>
            <person name="Tapia R."/>
            <person name="Gilna P."/>
            <person name="Schmutz J."/>
            <person name="Larimer F."/>
            <person name="Land M."/>
            <person name="Hauser L."/>
            <person name="Kyrpides N."/>
            <person name="Mikhailova N."/>
            <person name="Viollier P."/>
            <person name="Stephens C."/>
            <person name="Richardson P."/>
        </authorList>
    </citation>
    <scope>NUCLEOTIDE SEQUENCE [LARGE SCALE GENOMIC DNA]</scope>
    <source>
        <strain evidence="4 5">MCS10</strain>
    </source>
</reference>
<dbReference type="SFLD" id="SFLDF00288">
    <property type="entry name" value="HemN-like__clustered_with_nucl"/>
    <property type="match status" value="1"/>
</dbReference>
<keyword evidence="2" id="KW-0479">Metal-binding</keyword>
<comment type="similarity">
    <text evidence="1">Belongs to the anaerobic coproporphyrinogen-III oxidase family. HemW subfamily.</text>
</comment>
<proteinExistence type="inferred from homology"/>
<protein>
    <recommendedName>
        <fullName evidence="2">Heme chaperone HemW</fullName>
    </recommendedName>
</protein>
<dbReference type="InterPro" id="IPR004559">
    <property type="entry name" value="HemW-like"/>
</dbReference>
<evidence type="ECO:0000313" key="4">
    <source>
        <dbReference type="EMBL" id="ABI67292.1"/>
    </source>
</evidence>
<keyword evidence="2" id="KW-0411">Iron-sulfur</keyword>
<dbReference type="Gene3D" id="3.30.750.200">
    <property type="match status" value="1"/>
</dbReference>
<dbReference type="InterPro" id="IPR007197">
    <property type="entry name" value="rSAM"/>
</dbReference>
<dbReference type="SMART" id="SM00729">
    <property type="entry name" value="Elp3"/>
    <property type="match status" value="1"/>
</dbReference>
<dbReference type="PROSITE" id="PS51918">
    <property type="entry name" value="RADICAL_SAM"/>
    <property type="match status" value="1"/>
</dbReference>